<reference evidence="1" key="1">
    <citation type="journal article" date="2005" name="Environ. Microbiol.">
        <title>Genetic and functional properties of uncultivated thermophilic crenarchaeotes from a subsurface gold mine as revealed by analysis of genome fragments.</title>
        <authorList>
            <person name="Nunoura T."/>
            <person name="Hirayama H."/>
            <person name="Takami H."/>
            <person name="Oida H."/>
            <person name="Nishi S."/>
            <person name="Shimamura S."/>
            <person name="Suzuki Y."/>
            <person name="Inagaki F."/>
            <person name="Takai K."/>
            <person name="Nealson K.H."/>
            <person name="Horikoshi K."/>
        </authorList>
    </citation>
    <scope>NUCLEOTIDE SEQUENCE</scope>
</reference>
<evidence type="ECO:0000313" key="1">
    <source>
        <dbReference type="EMBL" id="BAL53916.1"/>
    </source>
</evidence>
<name>H5SCN0_9ZZZZ</name>
<gene>
    <name evidence="1" type="ORF">HGMM_F11C09C24</name>
</gene>
<dbReference type="EMBL" id="AP011671">
    <property type="protein sequence ID" value="BAL53916.1"/>
    <property type="molecule type" value="Genomic_DNA"/>
</dbReference>
<organism evidence="1">
    <name type="scientific">uncultured prokaryote</name>
    <dbReference type="NCBI Taxonomy" id="198431"/>
    <lineage>
        <taxon>unclassified sequences</taxon>
        <taxon>environmental samples</taxon>
    </lineage>
</organism>
<proteinExistence type="predicted"/>
<accession>H5SCN0</accession>
<sequence>MRDVSLKELQDLLRQMPVMAEIHPLSLAFLPETTKIFEDVWQMVAELDMPRPQPKSPILALQIEPALQHRLPIVHCTHDPLTTELNQVLLKRYDFIKGHMLCQSQVADAILQHSDQDTVVLLLVDGLSYADVAHSPIMGQGYRLEPVLVDGVSNTEQGMKRIIGDPPLAQRLFDLGFRTCLGFTYWERAEEALTNCLFTGFGDRVWKVKSFDEVLAYLEGQELRHAFVQIVRMGLDAAAHRQRERPNLRAMVDDVLKDFERLAQLFKHKGVSASLHLVSDHGILWAHEHSLRPYEFSEADHPRYYEHARHGEHRLTVEFEGKAFALLEYPYLRRELRANEWGVHGGLSFEESVVPWLNVIVD</sequence>
<dbReference type="AlphaFoldDB" id="H5SCN0"/>
<protein>
    <submittedName>
        <fullName evidence="1">Hypothetical conserved protein</fullName>
    </submittedName>
</protein>
<reference evidence="1" key="2">
    <citation type="journal article" date="2012" name="PLoS ONE">
        <title>A Deeply Branching Thermophilic Bacterium with an Ancient Acetyl-CoA Pathway Dominates a Subsurface Ecosystem.</title>
        <authorList>
            <person name="Takami H."/>
            <person name="Noguchi H."/>
            <person name="Takaki Y."/>
            <person name="Uchiyama I."/>
            <person name="Toyoda A."/>
            <person name="Nishi S."/>
            <person name="Chee G.-J."/>
            <person name="Arai W."/>
            <person name="Nunoura T."/>
            <person name="Itoh T."/>
            <person name="Hattori M."/>
            <person name="Takai K."/>
        </authorList>
    </citation>
    <scope>NUCLEOTIDE SEQUENCE</scope>
</reference>